<dbReference type="InterPro" id="IPR027417">
    <property type="entry name" value="P-loop_NTPase"/>
</dbReference>
<protein>
    <submittedName>
        <fullName evidence="2">Partitioning protein ParA</fullName>
    </submittedName>
</protein>
<evidence type="ECO:0000313" key="2">
    <source>
        <dbReference type="EMBL" id="SQC36498.1"/>
    </source>
</evidence>
<feature type="domain" description="CobQ/CobB/MinD/ParA nucleotide binding" evidence="1">
    <location>
        <begin position="3"/>
        <end position="167"/>
    </location>
</feature>
<sequence length="225" mass="25393">MIIVVANEKGGSGKTTLALNLACFCAEDGDTITLIDADPQKSTETFSNNRSDYDLKPLFSNIFKVGSSLKDEINLQCEKNDGIIIDTGGRDSREMRIAISKADLLIIPTIASQLDVVVLEKMLEIFAQAKDINQSLKALIVFNKISPNPFLSKDIDELKQFVQNAIQENHLEDVFIADSMIYERRVYKKIVETGQTLREFCKENDKALCEFQNFFNEILNIMKLK</sequence>
<dbReference type="InterPro" id="IPR050678">
    <property type="entry name" value="DNA_Partitioning_ATPase"/>
</dbReference>
<dbReference type="CDD" id="cd02042">
    <property type="entry name" value="ParAB_family"/>
    <property type="match status" value="1"/>
</dbReference>
<dbReference type="SUPFAM" id="SSF52540">
    <property type="entry name" value="P-loop containing nucleoside triphosphate hydrolases"/>
    <property type="match status" value="1"/>
</dbReference>
<dbReference type="PIRSF" id="PIRSF009320">
    <property type="entry name" value="Nuc_binding_HP_1000"/>
    <property type="match status" value="1"/>
</dbReference>
<dbReference type="EMBL" id="UAWL01000031">
    <property type="protein sequence ID" value="SQC36498.1"/>
    <property type="molecule type" value="Genomic_DNA"/>
</dbReference>
<evidence type="ECO:0000313" key="3">
    <source>
        <dbReference type="Proteomes" id="UP000250166"/>
    </source>
</evidence>
<dbReference type="Pfam" id="PF01656">
    <property type="entry name" value="CbiA"/>
    <property type="match status" value="1"/>
</dbReference>
<organism evidence="2 3">
    <name type="scientific">Helicobacter fennelliae</name>
    <dbReference type="NCBI Taxonomy" id="215"/>
    <lineage>
        <taxon>Bacteria</taxon>
        <taxon>Pseudomonadati</taxon>
        <taxon>Campylobacterota</taxon>
        <taxon>Epsilonproteobacteria</taxon>
        <taxon>Campylobacterales</taxon>
        <taxon>Helicobacteraceae</taxon>
        <taxon>Helicobacter</taxon>
    </lineage>
</organism>
<name>A0A2X3E289_9HELI</name>
<dbReference type="Gene3D" id="3.40.50.300">
    <property type="entry name" value="P-loop containing nucleotide triphosphate hydrolases"/>
    <property type="match status" value="1"/>
</dbReference>
<accession>A0A2X3E289</accession>
<proteinExistence type="predicted"/>
<dbReference type="AlphaFoldDB" id="A0A2X3E289"/>
<gene>
    <name evidence="2" type="ORF">NCTC13102_02305</name>
</gene>
<evidence type="ECO:0000259" key="1">
    <source>
        <dbReference type="Pfam" id="PF01656"/>
    </source>
</evidence>
<dbReference type="InterPro" id="IPR002586">
    <property type="entry name" value="CobQ/CobB/MinD/ParA_Nub-bd_dom"/>
</dbReference>
<dbReference type="PANTHER" id="PTHR13696">
    <property type="entry name" value="P-LOOP CONTAINING NUCLEOSIDE TRIPHOSPHATE HYDROLASE"/>
    <property type="match status" value="1"/>
</dbReference>
<dbReference type="PANTHER" id="PTHR13696:SF96">
    <property type="entry name" value="COBQ_COBB_MIND_PARA NUCLEOTIDE BINDING DOMAIN-CONTAINING PROTEIN"/>
    <property type="match status" value="1"/>
</dbReference>
<dbReference type="Proteomes" id="UP000250166">
    <property type="component" value="Unassembled WGS sequence"/>
</dbReference>
<reference evidence="2 3" key="1">
    <citation type="submission" date="2018-06" db="EMBL/GenBank/DDBJ databases">
        <authorList>
            <consortium name="Pathogen Informatics"/>
            <person name="Doyle S."/>
        </authorList>
    </citation>
    <scope>NUCLEOTIDE SEQUENCE [LARGE SCALE GENOMIC DNA]</scope>
    <source>
        <strain evidence="2 3">NCTC13102</strain>
    </source>
</reference>
<dbReference type="RefSeq" id="WP_112059315.1">
    <property type="nucleotide sequence ID" value="NZ_UAWL01000031.1"/>
</dbReference>